<name>A0A2R8Z7H0_PANPA</name>
<evidence type="ECO:0000313" key="2">
    <source>
        <dbReference type="Ensembl" id="ENSPPAP00000000744.1"/>
    </source>
</evidence>
<dbReference type="AlphaFoldDB" id="A0A2R8Z7H0"/>
<protein>
    <submittedName>
        <fullName evidence="2">Uncharacterized protein</fullName>
    </submittedName>
</protein>
<dbReference type="GeneTree" id="ENSGT00950000182950"/>
<evidence type="ECO:0000313" key="3">
    <source>
        <dbReference type="Proteomes" id="UP000240080"/>
    </source>
</evidence>
<evidence type="ECO:0000256" key="1">
    <source>
        <dbReference type="SAM" id="MobiDB-lite"/>
    </source>
</evidence>
<feature type="compositionally biased region" description="Basic and acidic residues" evidence="1">
    <location>
        <begin position="171"/>
        <end position="187"/>
    </location>
</feature>
<reference evidence="2" key="1">
    <citation type="submission" date="2025-08" db="UniProtKB">
        <authorList>
            <consortium name="Ensembl"/>
        </authorList>
    </citation>
    <scope>IDENTIFICATION</scope>
</reference>
<feature type="compositionally biased region" description="Basic and acidic residues" evidence="1">
    <location>
        <begin position="120"/>
        <end position="136"/>
    </location>
</feature>
<dbReference type="Proteomes" id="UP000240080">
    <property type="component" value="Unplaced"/>
</dbReference>
<feature type="region of interest" description="Disordered" evidence="1">
    <location>
        <begin position="246"/>
        <end position="331"/>
    </location>
</feature>
<feature type="compositionally biased region" description="Pro residues" evidence="1">
    <location>
        <begin position="44"/>
        <end position="53"/>
    </location>
</feature>
<reference evidence="2" key="2">
    <citation type="submission" date="2025-09" db="UniProtKB">
        <authorList>
            <consortium name="Ensembl"/>
        </authorList>
    </citation>
    <scope>IDENTIFICATION</scope>
</reference>
<organism evidence="2 3">
    <name type="scientific">Pan paniscus</name>
    <name type="common">Pygmy chimpanzee</name>
    <name type="synonym">Bonobo</name>
    <dbReference type="NCBI Taxonomy" id="9597"/>
    <lineage>
        <taxon>Eukaryota</taxon>
        <taxon>Metazoa</taxon>
        <taxon>Chordata</taxon>
        <taxon>Craniata</taxon>
        <taxon>Vertebrata</taxon>
        <taxon>Euteleostomi</taxon>
        <taxon>Mammalia</taxon>
        <taxon>Eutheria</taxon>
        <taxon>Euarchontoglires</taxon>
        <taxon>Primates</taxon>
        <taxon>Haplorrhini</taxon>
        <taxon>Catarrhini</taxon>
        <taxon>Hominidae</taxon>
        <taxon>Pan</taxon>
    </lineage>
</organism>
<keyword evidence="3" id="KW-1185">Reference proteome</keyword>
<proteinExistence type="predicted"/>
<feature type="compositionally biased region" description="Gly residues" evidence="1">
    <location>
        <begin position="247"/>
        <end position="257"/>
    </location>
</feature>
<feature type="compositionally biased region" description="Basic residues" evidence="1">
    <location>
        <begin position="74"/>
        <end position="83"/>
    </location>
</feature>
<accession>A0A2R8Z7H0</accession>
<dbReference type="Ensembl" id="ENSPPAT00000003549.1">
    <property type="protein sequence ID" value="ENSPPAP00000000744.1"/>
    <property type="gene ID" value="ENSPPAG00000003217.1"/>
</dbReference>
<feature type="compositionally biased region" description="Low complexity" evidence="1">
    <location>
        <begin position="278"/>
        <end position="292"/>
    </location>
</feature>
<feature type="region of interest" description="Disordered" evidence="1">
    <location>
        <begin position="1"/>
        <end position="198"/>
    </location>
</feature>
<dbReference type="Bgee" id="ENSPPAG00000003217">
    <property type="expression patterns" value="Expressed in prefrontal cortex"/>
</dbReference>
<sequence>CLQARRQHRAAPGAADWLPHRRRHRGQPPELSSLRALHADPISSGPPPGPCGAPPTWSRRHAPGDRDNGPTSGRWRRHTRRSRVWSQRGPPQPKLVSRLGREDTQAGRGAQTGKARDRKGKGTRETAEGRLGEKPQAKPGHQENMATESHRHRYEGGPVAPRLGSRTAPGTHRDPPHEPGSHHRDPKVTSATNPMPGPHCWFLVHPPTLSSSGRLARPPLGTLPMARRPNPVPRKRSCRHRSLLLRGAGGEPAGSGVGHAPDGTPGTATARAASQPLGRRSGPAGSSPASEGEGTGHTVGDEPPSVPTAEDSLKRESVRDSSFSPESSEVDGGLCSELLWFQLAARRGEISNVSREARATVIRGIQSWRWILFTKLH</sequence>